<accession>A0A427ABB5</accession>
<evidence type="ECO:0000256" key="1">
    <source>
        <dbReference type="SAM" id="MobiDB-lite"/>
    </source>
</evidence>
<evidence type="ECO:0000313" key="3">
    <source>
        <dbReference type="Proteomes" id="UP000287651"/>
    </source>
</evidence>
<gene>
    <name evidence="2" type="ORF">B296_00033317</name>
</gene>
<name>A0A427ABB5_ENSVE</name>
<organism evidence="2 3">
    <name type="scientific">Ensete ventricosum</name>
    <name type="common">Abyssinian banana</name>
    <name type="synonym">Musa ensete</name>
    <dbReference type="NCBI Taxonomy" id="4639"/>
    <lineage>
        <taxon>Eukaryota</taxon>
        <taxon>Viridiplantae</taxon>
        <taxon>Streptophyta</taxon>
        <taxon>Embryophyta</taxon>
        <taxon>Tracheophyta</taxon>
        <taxon>Spermatophyta</taxon>
        <taxon>Magnoliopsida</taxon>
        <taxon>Liliopsida</taxon>
        <taxon>Zingiberales</taxon>
        <taxon>Musaceae</taxon>
        <taxon>Ensete</taxon>
    </lineage>
</organism>
<comment type="caution">
    <text evidence="2">The sequence shown here is derived from an EMBL/GenBank/DDBJ whole genome shotgun (WGS) entry which is preliminary data.</text>
</comment>
<evidence type="ECO:0000313" key="2">
    <source>
        <dbReference type="EMBL" id="RRT73502.1"/>
    </source>
</evidence>
<proteinExistence type="predicted"/>
<reference evidence="2 3" key="1">
    <citation type="journal article" date="2014" name="Agronomy (Basel)">
        <title>A Draft Genome Sequence for Ensete ventricosum, the Drought-Tolerant Tree Against Hunger.</title>
        <authorList>
            <person name="Harrison J."/>
            <person name="Moore K.A."/>
            <person name="Paszkiewicz K."/>
            <person name="Jones T."/>
            <person name="Grant M."/>
            <person name="Ambacheew D."/>
            <person name="Muzemil S."/>
            <person name="Studholme D.J."/>
        </authorList>
    </citation>
    <scope>NUCLEOTIDE SEQUENCE [LARGE SCALE GENOMIC DNA]</scope>
</reference>
<dbReference type="Proteomes" id="UP000287651">
    <property type="component" value="Unassembled WGS sequence"/>
</dbReference>
<sequence length="134" mass="15241">MRRHLVSWETRRRLPSPRGRQGVASLRLMGDVAVHRLPTQEAEASPRLPARGRGRVTASSFCTGMRQHLVFQLGDEAPPRFSRETKTLRLAYPRPSLLPPTFPSSQQLFQEEEEEAKQSDSIPSRLLLCEPHCD</sequence>
<feature type="region of interest" description="Disordered" evidence="1">
    <location>
        <begin position="93"/>
        <end position="123"/>
    </location>
</feature>
<protein>
    <submittedName>
        <fullName evidence="2">Uncharacterized protein</fullName>
    </submittedName>
</protein>
<feature type="region of interest" description="Disordered" evidence="1">
    <location>
        <begin position="1"/>
        <end position="22"/>
    </location>
</feature>
<dbReference type="EMBL" id="AMZH03003078">
    <property type="protein sequence ID" value="RRT73502.1"/>
    <property type="molecule type" value="Genomic_DNA"/>
</dbReference>
<dbReference type="AlphaFoldDB" id="A0A427ABB5"/>